<organism evidence="7 8">
    <name type="scientific">Dothistroma septosporum (strain NZE10 / CBS 128990)</name>
    <name type="common">Red band needle blight fungus</name>
    <name type="synonym">Mycosphaerella pini</name>
    <dbReference type="NCBI Taxonomy" id="675120"/>
    <lineage>
        <taxon>Eukaryota</taxon>
        <taxon>Fungi</taxon>
        <taxon>Dikarya</taxon>
        <taxon>Ascomycota</taxon>
        <taxon>Pezizomycotina</taxon>
        <taxon>Dothideomycetes</taxon>
        <taxon>Dothideomycetidae</taxon>
        <taxon>Mycosphaerellales</taxon>
        <taxon>Mycosphaerellaceae</taxon>
        <taxon>Dothistroma</taxon>
    </lineage>
</organism>
<reference evidence="7 8" key="2">
    <citation type="journal article" date="2012" name="PLoS Pathog.">
        <title>Diverse lifestyles and strategies of plant pathogenesis encoded in the genomes of eighteen Dothideomycetes fungi.</title>
        <authorList>
            <person name="Ohm R.A."/>
            <person name="Feau N."/>
            <person name="Henrissat B."/>
            <person name="Schoch C.L."/>
            <person name="Horwitz B.A."/>
            <person name="Barry K.W."/>
            <person name="Condon B.J."/>
            <person name="Copeland A.C."/>
            <person name="Dhillon B."/>
            <person name="Glaser F."/>
            <person name="Hesse C.N."/>
            <person name="Kosti I."/>
            <person name="LaButti K."/>
            <person name="Lindquist E.A."/>
            <person name="Lucas S."/>
            <person name="Salamov A.A."/>
            <person name="Bradshaw R.E."/>
            <person name="Ciuffetti L."/>
            <person name="Hamelin R.C."/>
            <person name="Kema G.H.J."/>
            <person name="Lawrence C."/>
            <person name="Scott J.A."/>
            <person name="Spatafora J.W."/>
            <person name="Turgeon B.G."/>
            <person name="de Wit P.J.G.M."/>
            <person name="Zhong S."/>
            <person name="Goodwin S.B."/>
            <person name="Grigoriev I.V."/>
        </authorList>
    </citation>
    <scope>NUCLEOTIDE SEQUENCE [LARGE SCALE GENOMIC DNA]</scope>
    <source>
        <strain evidence="8">NZE10 / CBS 128990</strain>
    </source>
</reference>
<feature type="compositionally biased region" description="Polar residues" evidence="5">
    <location>
        <begin position="535"/>
        <end position="544"/>
    </location>
</feature>
<dbReference type="GO" id="GO:0006914">
    <property type="term" value="P:autophagy"/>
    <property type="evidence" value="ECO:0007669"/>
    <property type="project" value="TreeGrafter"/>
</dbReference>
<dbReference type="Pfam" id="PF10367">
    <property type="entry name" value="zf-Vps39_C"/>
    <property type="match status" value="1"/>
</dbReference>
<dbReference type="Pfam" id="PF00780">
    <property type="entry name" value="CNH"/>
    <property type="match status" value="1"/>
</dbReference>
<comment type="subcellular location">
    <subcellularLocation>
        <location evidence="1">Endomembrane system</location>
        <topology evidence="1">Peripheral membrane protein</topology>
    </subcellularLocation>
</comment>
<feature type="compositionally biased region" description="Basic and acidic residues" evidence="5">
    <location>
        <begin position="488"/>
        <end position="497"/>
    </location>
</feature>
<dbReference type="HOGENOM" id="CLU_004190_1_1_1"/>
<evidence type="ECO:0000256" key="1">
    <source>
        <dbReference type="ARBA" id="ARBA00004184"/>
    </source>
</evidence>
<dbReference type="PANTHER" id="PTHR12894">
    <property type="entry name" value="CNH DOMAIN CONTAINING"/>
    <property type="match status" value="1"/>
</dbReference>
<protein>
    <recommendedName>
        <fullName evidence="6">CNH domain-containing protein</fullName>
    </recommendedName>
</protein>
<dbReference type="Proteomes" id="UP000016933">
    <property type="component" value="Unassembled WGS sequence"/>
</dbReference>
<dbReference type="PROSITE" id="PS50236">
    <property type="entry name" value="CHCR"/>
    <property type="match status" value="1"/>
</dbReference>
<reference evidence="8" key="1">
    <citation type="journal article" date="2012" name="PLoS Genet.">
        <title>The genomes of the fungal plant pathogens Cladosporium fulvum and Dothistroma septosporum reveal adaptation to different hosts and lifestyles but also signatures of common ancestry.</title>
        <authorList>
            <person name="de Wit P.J.G.M."/>
            <person name="van der Burgt A."/>
            <person name="Oekmen B."/>
            <person name="Stergiopoulos I."/>
            <person name="Abd-Elsalam K.A."/>
            <person name="Aerts A.L."/>
            <person name="Bahkali A.H."/>
            <person name="Beenen H.G."/>
            <person name="Chettri P."/>
            <person name="Cox M.P."/>
            <person name="Datema E."/>
            <person name="de Vries R.P."/>
            <person name="Dhillon B."/>
            <person name="Ganley A.R."/>
            <person name="Griffiths S.A."/>
            <person name="Guo Y."/>
            <person name="Hamelin R.C."/>
            <person name="Henrissat B."/>
            <person name="Kabir M.S."/>
            <person name="Jashni M.K."/>
            <person name="Kema G."/>
            <person name="Klaubauf S."/>
            <person name="Lapidus A."/>
            <person name="Levasseur A."/>
            <person name="Lindquist E."/>
            <person name="Mehrabi R."/>
            <person name="Ohm R.A."/>
            <person name="Owen T.J."/>
            <person name="Salamov A."/>
            <person name="Schwelm A."/>
            <person name="Schijlen E."/>
            <person name="Sun H."/>
            <person name="van den Burg H.A."/>
            <person name="van Ham R.C.H.J."/>
            <person name="Zhang S."/>
            <person name="Goodwin S.B."/>
            <person name="Grigoriev I.V."/>
            <person name="Collemare J."/>
            <person name="Bradshaw R.E."/>
        </authorList>
    </citation>
    <scope>NUCLEOTIDE SEQUENCE [LARGE SCALE GENOMIC DNA]</scope>
    <source>
        <strain evidence="8">NZE10 / CBS 128990</strain>
    </source>
</reference>
<feature type="region of interest" description="Disordered" evidence="5">
    <location>
        <begin position="51"/>
        <end position="91"/>
    </location>
</feature>
<proteinExistence type="inferred from homology"/>
<evidence type="ECO:0000313" key="7">
    <source>
        <dbReference type="EMBL" id="EME49308.1"/>
    </source>
</evidence>
<dbReference type="PANTHER" id="PTHR12894:SF49">
    <property type="entry name" value="VAM6_VPS39-LIKE PROTEIN"/>
    <property type="match status" value="1"/>
</dbReference>
<evidence type="ECO:0000256" key="4">
    <source>
        <dbReference type="PROSITE-ProRule" id="PRU01006"/>
    </source>
</evidence>
<dbReference type="SUPFAM" id="SSF50978">
    <property type="entry name" value="WD40 repeat-like"/>
    <property type="match status" value="1"/>
</dbReference>
<feature type="compositionally biased region" description="Low complexity" evidence="5">
    <location>
        <begin position="53"/>
        <end position="67"/>
    </location>
</feature>
<dbReference type="InterPro" id="IPR019452">
    <property type="entry name" value="VPS39/TGF_beta_rcpt-assoc_1"/>
</dbReference>
<dbReference type="GO" id="GO:0000329">
    <property type="term" value="C:fungal-type vacuole membrane"/>
    <property type="evidence" value="ECO:0007669"/>
    <property type="project" value="TreeGrafter"/>
</dbReference>
<gene>
    <name evidence="7" type="ORF">DOTSEDRAFT_76656</name>
</gene>
<dbReference type="InterPro" id="IPR000547">
    <property type="entry name" value="Clathrin_H-chain/VPS_repeat"/>
</dbReference>
<feature type="domain" description="CNH" evidence="6">
    <location>
        <begin position="18"/>
        <end position="362"/>
    </location>
</feature>
<dbReference type="GO" id="GO:0006886">
    <property type="term" value="P:intracellular protein transport"/>
    <property type="evidence" value="ECO:0007669"/>
    <property type="project" value="UniProtKB-UniRule"/>
</dbReference>
<dbReference type="InterPro" id="IPR036322">
    <property type="entry name" value="WD40_repeat_dom_sf"/>
</dbReference>
<feature type="region of interest" description="Disordered" evidence="5">
    <location>
        <begin position="471"/>
        <end position="553"/>
    </location>
</feature>
<dbReference type="GO" id="GO:0034058">
    <property type="term" value="P:endosomal vesicle fusion"/>
    <property type="evidence" value="ECO:0007669"/>
    <property type="project" value="TreeGrafter"/>
</dbReference>
<evidence type="ECO:0000256" key="3">
    <source>
        <dbReference type="ARBA" id="ARBA00038201"/>
    </source>
</evidence>
<dbReference type="OMA" id="EEYCNQV"/>
<dbReference type="Pfam" id="PF10366">
    <property type="entry name" value="Vps39_1"/>
    <property type="match status" value="1"/>
</dbReference>
<dbReference type="STRING" id="675120.N1Q233"/>
<evidence type="ECO:0000259" key="6">
    <source>
        <dbReference type="PROSITE" id="PS50219"/>
    </source>
</evidence>
<evidence type="ECO:0000313" key="8">
    <source>
        <dbReference type="Proteomes" id="UP000016933"/>
    </source>
</evidence>
<comment type="similarity">
    <text evidence="3">Belongs to the VAM6/VPS39 family.</text>
</comment>
<evidence type="ECO:0000256" key="5">
    <source>
        <dbReference type="SAM" id="MobiDB-lite"/>
    </source>
</evidence>
<dbReference type="InterPro" id="IPR019453">
    <property type="entry name" value="VPS39/TGFA1_Znf"/>
</dbReference>
<dbReference type="EMBL" id="KB446535">
    <property type="protein sequence ID" value="EME49308.1"/>
    <property type="molecule type" value="Genomic_DNA"/>
</dbReference>
<keyword evidence="2" id="KW-0472">Membrane</keyword>
<name>N1Q233_DOTSN</name>
<dbReference type="eggNOG" id="KOG2063">
    <property type="taxonomic scope" value="Eukaryota"/>
</dbReference>
<dbReference type="AlphaFoldDB" id="N1Q233"/>
<dbReference type="GO" id="GO:0012505">
    <property type="term" value="C:endomembrane system"/>
    <property type="evidence" value="ECO:0007669"/>
    <property type="project" value="UniProtKB-SubCell"/>
</dbReference>
<feature type="repeat" description="CHCR" evidence="4">
    <location>
        <begin position="747"/>
        <end position="910"/>
    </location>
</feature>
<evidence type="ECO:0000256" key="2">
    <source>
        <dbReference type="ARBA" id="ARBA00023136"/>
    </source>
</evidence>
<dbReference type="InterPro" id="IPR001180">
    <property type="entry name" value="CNH_dom"/>
</dbReference>
<accession>N1Q233</accession>
<keyword evidence="8" id="KW-1185">Reference proteome</keyword>
<feature type="region of interest" description="Disordered" evidence="5">
    <location>
        <begin position="1066"/>
        <end position="1086"/>
    </location>
</feature>
<dbReference type="InterPro" id="IPR032914">
    <property type="entry name" value="Vam6/VPS39/TRAP1"/>
</dbReference>
<dbReference type="PROSITE" id="PS50219">
    <property type="entry name" value="CNH"/>
    <property type="match status" value="1"/>
</dbReference>
<sequence length="1086" mass="120518">MLSAFKAQAIYELRQRDKSKVESLLAYGDRLLVGLNTGALRVCRVNEIKSPSEGESGVSLELSGSSSNGDHHADAPPPSPTKSGGSSKAVEVLHEEDKFSKKPVQQLAIIKEANLLVSLSDAYVSLHDLQSYHLVERLERTKGATCFAVTSNVVKDPDTNVPSLVSRLAVGSKRKIVCWTWQDMEQAEGIVEISMEASLRSLNWTDGMRLMVGMDPGFSVVDITTQEITPVNKPVPKTASADLSSGELVGVRFGAVSSSGMGYMGMGSWVPKPMATPMIGDKVLLAKDVNTLFVSADGKASERRQIPWAQAPEAIGYSYPYLLALNPPDKGTLQIRNPDTLSLLQTINLPGAIALHVPQPNISLAHAGKGFLVASDRTIWRMNALPYDVQIADLVEKQRFDEAISLLNLLEDTLIDDKAGRIRDIFTQKAIVLFHQQKYRPSLDLFTHAEASPDRVIALYPRIIAGDLSSIEEEPTEAEHQPVQGGESKADDADKEAPSTPQKGMLGRLRGSARKAEPDTASIRSPARKDADNMTVRTKANPSKSQDKPLEGDDLKTAAHCLSSFLADARRRMPKFLNPDGSLKEDPPTLDSETGKPEFCNLLPQAIVDDLKAGLDIEWQAELLKVAKLVDTTIFCCYMLASPTLAGSLFRVDNFCDPDVVQSALYESQRYSDLIEFLHGKKLHRQSLEMLAKFGKNKADAEVPQGMLGPERTIAYLKQLPPELVDLVLEFIRWPMQEKPEVGMEVFLADSDNAERLPRDKVLEFLHSINPKLEAEYLEHIINELNDSTSDFHQQLVDAYLDELKQTDISDEERTRAKTRLEAFLTRSREYNRRKTFQQLPADDSTFYEARAIVVSAMGNHKQALSIYVFQIKDYKKAEAYCCKLYSQEQADGQACLLEGTATHKKHFKTAPEDTSDKNIFAILLGLYLRPPAGEEKRWPQALDLLSKHGPRLPASSTLDLMPDDLAVNELQDYFRGRIRNATSILREEMIVRSLEGIRRANTERTLLLGPDKVNRELPMGKNRRVRIGEDDHCKVCLKRFGASAIRVYPDNEVIHYGCIGRSGNNRMRDGGGRGSEALRSSAGWG</sequence>
<dbReference type="OrthoDB" id="5325112at2759"/>